<dbReference type="EMBL" id="CM056741">
    <property type="protein sequence ID" value="KAJ8683929.1"/>
    <property type="molecule type" value="Genomic_DNA"/>
</dbReference>
<keyword evidence="2" id="KW-1185">Reference proteome</keyword>
<gene>
    <name evidence="1" type="ORF">QAD02_019721</name>
</gene>
<comment type="caution">
    <text evidence="1">The sequence shown here is derived from an EMBL/GenBank/DDBJ whole genome shotgun (WGS) entry which is preliminary data.</text>
</comment>
<proteinExistence type="predicted"/>
<name>A0ACC2PMX0_9HYME</name>
<evidence type="ECO:0000313" key="1">
    <source>
        <dbReference type="EMBL" id="KAJ8683929.1"/>
    </source>
</evidence>
<reference evidence="1" key="1">
    <citation type="submission" date="2023-04" db="EMBL/GenBank/DDBJ databases">
        <title>A chromosome-level genome assembly of the parasitoid wasp Eretmocerus hayati.</title>
        <authorList>
            <person name="Zhong Y."/>
            <person name="Liu S."/>
            <person name="Liu Y."/>
        </authorList>
    </citation>
    <scope>NUCLEOTIDE SEQUENCE</scope>
    <source>
        <strain evidence="1">ZJU_SS_LIU_2023</strain>
    </source>
</reference>
<sequence>MMRVTRQFIRRMSKIPDAHKTDPEDLPRLRENKLIGPSLQHWVYQKMGFNKYGLMRDDILEETAIVRQALTRIPPHVVDERNFRIVRAAYLTLKKEILPKEEWTKLEDDKLYLTPVIEQIEKENAEKEEWEKN</sequence>
<accession>A0ACC2PMX0</accession>
<dbReference type="Proteomes" id="UP001239111">
    <property type="component" value="Chromosome 1"/>
</dbReference>
<organism evidence="1 2">
    <name type="scientific">Eretmocerus hayati</name>
    <dbReference type="NCBI Taxonomy" id="131215"/>
    <lineage>
        <taxon>Eukaryota</taxon>
        <taxon>Metazoa</taxon>
        <taxon>Ecdysozoa</taxon>
        <taxon>Arthropoda</taxon>
        <taxon>Hexapoda</taxon>
        <taxon>Insecta</taxon>
        <taxon>Pterygota</taxon>
        <taxon>Neoptera</taxon>
        <taxon>Endopterygota</taxon>
        <taxon>Hymenoptera</taxon>
        <taxon>Apocrita</taxon>
        <taxon>Proctotrupomorpha</taxon>
        <taxon>Chalcidoidea</taxon>
        <taxon>Aphelinidae</taxon>
        <taxon>Aphelininae</taxon>
        <taxon>Eretmocerus</taxon>
    </lineage>
</organism>
<evidence type="ECO:0000313" key="2">
    <source>
        <dbReference type="Proteomes" id="UP001239111"/>
    </source>
</evidence>
<protein>
    <submittedName>
        <fullName evidence="1">Uncharacterized protein</fullName>
    </submittedName>
</protein>